<dbReference type="EMBL" id="QQXK01000011">
    <property type="protein sequence ID" value="RII42529.1"/>
    <property type="molecule type" value="Genomic_DNA"/>
</dbReference>
<dbReference type="Proteomes" id="UP000265419">
    <property type="component" value="Unassembled WGS sequence"/>
</dbReference>
<dbReference type="AlphaFoldDB" id="A0A399JEB9"/>
<reference evidence="2 3" key="1">
    <citation type="submission" date="2018-07" db="EMBL/GenBank/DDBJ databases">
        <title>Arthrobacter sp. nov., isolated from raw cow's milk with high bacterial count.</title>
        <authorList>
            <person name="Hahne J."/>
            <person name="Isele D."/>
            <person name="Lipski A."/>
        </authorList>
    </citation>
    <scope>NUCLEOTIDE SEQUENCE [LARGE SCALE GENOMIC DNA]</scope>
    <source>
        <strain evidence="2 3">JZ R-35</strain>
    </source>
</reference>
<evidence type="ECO:0000256" key="1">
    <source>
        <dbReference type="SAM" id="MobiDB-lite"/>
    </source>
</evidence>
<gene>
    <name evidence="2" type="ORF">DWB68_07215</name>
</gene>
<name>A0A399JEB9_9MICC</name>
<accession>A0A399JEB9</accession>
<keyword evidence="3" id="KW-1185">Reference proteome</keyword>
<evidence type="ECO:0000313" key="2">
    <source>
        <dbReference type="EMBL" id="RII42529.1"/>
    </source>
</evidence>
<feature type="compositionally biased region" description="Low complexity" evidence="1">
    <location>
        <begin position="1"/>
        <end position="23"/>
    </location>
</feature>
<protein>
    <submittedName>
        <fullName evidence="2">Uncharacterized protein</fullName>
    </submittedName>
</protein>
<evidence type="ECO:0000313" key="3">
    <source>
        <dbReference type="Proteomes" id="UP000265419"/>
    </source>
</evidence>
<proteinExistence type="predicted"/>
<dbReference type="RefSeq" id="WP_119424471.1">
    <property type="nucleotide sequence ID" value="NZ_QQXK01000011.1"/>
</dbReference>
<organism evidence="2 3">
    <name type="scientific">Galactobacter valiniphilus</name>
    <dbReference type="NCBI Taxonomy" id="2676122"/>
    <lineage>
        <taxon>Bacteria</taxon>
        <taxon>Bacillati</taxon>
        <taxon>Actinomycetota</taxon>
        <taxon>Actinomycetes</taxon>
        <taxon>Micrococcales</taxon>
        <taxon>Micrococcaceae</taxon>
        <taxon>Galactobacter</taxon>
    </lineage>
</organism>
<comment type="caution">
    <text evidence="2">The sequence shown here is derived from an EMBL/GenBank/DDBJ whole genome shotgun (WGS) entry which is preliminary data.</text>
</comment>
<feature type="region of interest" description="Disordered" evidence="1">
    <location>
        <begin position="1"/>
        <end position="28"/>
    </location>
</feature>
<sequence>MNTTTAQIATTETAPAARPAGAPEHQHGWSVVSRHATWEGWLAYVRCEGCGSWRAERLGPARADRSALSRVIAPPH</sequence>